<dbReference type="EMBL" id="BKCJ011333074">
    <property type="protein sequence ID" value="GFD21892.1"/>
    <property type="molecule type" value="Genomic_DNA"/>
</dbReference>
<name>A0A699UFU0_TANCI</name>
<comment type="caution">
    <text evidence="1">The sequence shown here is derived from an EMBL/GenBank/DDBJ whole genome shotgun (WGS) entry which is preliminary data.</text>
</comment>
<protein>
    <submittedName>
        <fullName evidence="1">Uncharacterized protein</fullName>
    </submittedName>
</protein>
<evidence type="ECO:0000313" key="1">
    <source>
        <dbReference type="EMBL" id="GFD21892.1"/>
    </source>
</evidence>
<accession>A0A699UFU0</accession>
<reference evidence="1" key="1">
    <citation type="journal article" date="2019" name="Sci. Rep.">
        <title>Draft genome of Tanacetum cinerariifolium, the natural source of mosquito coil.</title>
        <authorList>
            <person name="Yamashiro T."/>
            <person name="Shiraishi A."/>
            <person name="Satake H."/>
            <person name="Nakayama K."/>
        </authorList>
    </citation>
    <scope>NUCLEOTIDE SEQUENCE</scope>
</reference>
<proteinExistence type="predicted"/>
<sequence length="115" mass="12562">MNDEDLFGVNDLDGDEVIVDVTGGENVEQDATVAEKEVSDVVDEVVTTAESVKGIIAAITPQISKDDAKDKGKGIMVEPVKPLKKKDQITLDEEVTRKLEAEMKGKMDEEEMIAR</sequence>
<gene>
    <name evidence="1" type="ORF">Tci_893861</name>
</gene>
<organism evidence="1">
    <name type="scientific">Tanacetum cinerariifolium</name>
    <name type="common">Dalmatian daisy</name>
    <name type="synonym">Chrysanthemum cinerariifolium</name>
    <dbReference type="NCBI Taxonomy" id="118510"/>
    <lineage>
        <taxon>Eukaryota</taxon>
        <taxon>Viridiplantae</taxon>
        <taxon>Streptophyta</taxon>
        <taxon>Embryophyta</taxon>
        <taxon>Tracheophyta</taxon>
        <taxon>Spermatophyta</taxon>
        <taxon>Magnoliopsida</taxon>
        <taxon>eudicotyledons</taxon>
        <taxon>Gunneridae</taxon>
        <taxon>Pentapetalae</taxon>
        <taxon>asterids</taxon>
        <taxon>campanulids</taxon>
        <taxon>Asterales</taxon>
        <taxon>Asteraceae</taxon>
        <taxon>Asteroideae</taxon>
        <taxon>Anthemideae</taxon>
        <taxon>Anthemidinae</taxon>
        <taxon>Tanacetum</taxon>
    </lineage>
</organism>
<dbReference type="AlphaFoldDB" id="A0A699UFU0"/>